<evidence type="ECO:0000256" key="1">
    <source>
        <dbReference type="ARBA" id="ARBA00022801"/>
    </source>
</evidence>
<dbReference type="SUPFAM" id="SSF81606">
    <property type="entry name" value="PP2C-like"/>
    <property type="match status" value="1"/>
</dbReference>
<evidence type="ECO:0000313" key="4">
    <source>
        <dbReference type="EMBL" id="QIK74564.1"/>
    </source>
</evidence>
<proteinExistence type="predicted"/>
<dbReference type="Pfam" id="PF07228">
    <property type="entry name" value="SpoIIE"/>
    <property type="match status" value="1"/>
</dbReference>
<dbReference type="InterPro" id="IPR036457">
    <property type="entry name" value="PPM-type-like_dom_sf"/>
</dbReference>
<dbReference type="InterPro" id="IPR052016">
    <property type="entry name" value="Bact_Sigma-Reg"/>
</dbReference>
<sequence length="117" mass="12580">MGGDRQCRWTPAAAAPASRSPPESVGRSGTFVGAFEEAWFADTTVLLTPGDSLFLHTDGVTEARRDGEFFGDERLLQALAAPGTPASLIVGLLEQVLDFQRQVPRDDIALLVVRVPE</sequence>
<dbReference type="PANTHER" id="PTHR43156">
    <property type="entry name" value="STAGE II SPORULATION PROTEIN E-RELATED"/>
    <property type="match status" value="1"/>
</dbReference>
<dbReference type="KEGG" id="npi:G7071_03095"/>
<dbReference type="InterPro" id="IPR001932">
    <property type="entry name" value="PPM-type_phosphatase-like_dom"/>
</dbReference>
<dbReference type="Gene3D" id="3.60.40.10">
    <property type="entry name" value="PPM-type phosphatase domain"/>
    <property type="match status" value="1"/>
</dbReference>
<dbReference type="AlphaFoldDB" id="A0A6G7YCD1"/>
<evidence type="ECO:0000313" key="5">
    <source>
        <dbReference type="Proteomes" id="UP000502035"/>
    </source>
</evidence>
<dbReference type="Proteomes" id="UP000502035">
    <property type="component" value="Chromosome"/>
</dbReference>
<keyword evidence="5" id="KW-1185">Reference proteome</keyword>
<evidence type="ECO:0000259" key="3">
    <source>
        <dbReference type="Pfam" id="PF07228"/>
    </source>
</evidence>
<accession>A0A6G7YCD1</accession>
<protein>
    <submittedName>
        <fullName evidence="4">Serine/threonine-protein phosphatase</fullName>
    </submittedName>
</protein>
<feature type="domain" description="PPM-type phosphatase" evidence="3">
    <location>
        <begin position="27"/>
        <end position="115"/>
    </location>
</feature>
<dbReference type="PANTHER" id="PTHR43156:SF2">
    <property type="entry name" value="STAGE II SPORULATION PROTEIN E"/>
    <property type="match status" value="1"/>
</dbReference>
<dbReference type="EMBL" id="CP049866">
    <property type="protein sequence ID" value="QIK74564.1"/>
    <property type="molecule type" value="Genomic_DNA"/>
</dbReference>
<organism evidence="4 5">
    <name type="scientific">Nocardioides piscis</name>
    <dbReference type="NCBI Taxonomy" id="2714938"/>
    <lineage>
        <taxon>Bacteria</taxon>
        <taxon>Bacillati</taxon>
        <taxon>Actinomycetota</taxon>
        <taxon>Actinomycetes</taxon>
        <taxon>Propionibacteriales</taxon>
        <taxon>Nocardioidaceae</taxon>
        <taxon>Nocardioides</taxon>
    </lineage>
</organism>
<dbReference type="GO" id="GO:0016791">
    <property type="term" value="F:phosphatase activity"/>
    <property type="evidence" value="ECO:0007669"/>
    <property type="project" value="TreeGrafter"/>
</dbReference>
<feature type="region of interest" description="Disordered" evidence="2">
    <location>
        <begin position="1"/>
        <end position="27"/>
    </location>
</feature>
<gene>
    <name evidence="4" type="ORF">G7071_03095</name>
</gene>
<keyword evidence="1" id="KW-0378">Hydrolase</keyword>
<name>A0A6G7YCD1_9ACTN</name>
<feature type="compositionally biased region" description="Low complexity" evidence="2">
    <location>
        <begin position="11"/>
        <end position="22"/>
    </location>
</feature>
<evidence type="ECO:0000256" key="2">
    <source>
        <dbReference type="SAM" id="MobiDB-lite"/>
    </source>
</evidence>
<reference evidence="4 5" key="1">
    <citation type="submission" date="2020-03" db="EMBL/GenBank/DDBJ databases">
        <title>Nocardioides sp. nov., isolated from fish.</title>
        <authorList>
            <person name="Hyun D.-W."/>
            <person name="Bae J.-W."/>
        </authorList>
    </citation>
    <scope>NUCLEOTIDE SEQUENCE [LARGE SCALE GENOMIC DNA]</scope>
    <source>
        <strain evidence="4 5">HDW12A</strain>
    </source>
</reference>